<accession>D3BHY9</accession>
<feature type="region of interest" description="Disordered" evidence="1">
    <location>
        <begin position="1"/>
        <end position="36"/>
    </location>
</feature>
<proteinExistence type="predicted"/>
<reference evidence="2 3" key="1">
    <citation type="journal article" date="2011" name="Genome Res.">
        <title>Phylogeny-wide analysis of social amoeba genomes highlights ancient origins for complex intercellular communication.</title>
        <authorList>
            <person name="Heidel A.J."/>
            <person name="Lawal H.M."/>
            <person name="Felder M."/>
            <person name="Schilde C."/>
            <person name="Helps N.R."/>
            <person name="Tunggal B."/>
            <person name="Rivero F."/>
            <person name="John U."/>
            <person name="Schleicher M."/>
            <person name="Eichinger L."/>
            <person name="Platzer M."/>
            <person name="Noegel A.A."/>
            <person name="Schaap P."/>
            <person name="Gloeckner G."/>
        </authorList>
    </citation>
    <scope>NUCLEOTIDE SEQUENCE [LARGE SCALE GENOMIC DNA]</scope>
    <source>
        <strain evidence="3">ATCC 26659 / Pp 5 / PN500</strain>
    </source>
</reference>
<keyword evidence="3" id="KW-1185">Reference proteome</keyword>
<protein>
    <submittedName>
        <fullName evidence="2">Uncharacterized protein</fullName>
    </submittedName>
</protein>
<organism evidence="2 3">
    <name type="scientific">Heterostelium pallidum (strain ATCC 26659 / Pp 5 / PN500)</name>
    <name type="common">Cellular slime mold</name>
    <name type="synonym">Polysphondylium pallidum</name>
    <dbReference type="NCBI Taxonomy" id="670386"/>
    <lineage>
        <taxon>Eukaryota</taxon>
        <taxon>Amoebozoa</taxon>
        <taxon>Evosea</taxon>
        <taxon>Eumycetozoa</taxon>
        <taxon>Dictyostelia</taxon>
        <taxon>Acytosteliales</taxon>
        <taxon>Acytosteliaceae</taxon>
        <taxon>Heterostelium</taxon>
    </lineage>
</organism>
<evidence type="ECO:0000313" key="3">
    <source>
        <dbReference type="Proteomes" id="UP000001396"/>
    </source>
</evidence>
<comment type="caution">
    <text evidence="2">The sequence shown here is derived from an EMBL/GenBank/DDBJ whole genome shotgun (WGS) entry which is preliminary data.</text>
</comment>
<gene>
    <name evidence="2" type="ORF">PPL_08357</name>
</gene>
<evidence type="ECO:0000313" key="2">
    <source>
        <dbReference type="EMBL" id="EFA78889.1"/>
    </source>
</evidence>
<sequence>MKHFNTHSNRNTSSLSTSTVNPTPPQKQTTTTTVSPIPVNNSCVKDWLALLNKYKHTGTSLMPVPVTADVSIKGIPKSSAIAFDLSYHLKIRC</sequence>
<evidence type="ECO:0000256" key="1">
    <source>
        <dbReference type="SAM" id="MobiDB-lite"/>
    </source>
</evidence>
<name>D3BHY9_HETP5</name>
<dbReference type="EMBL" id="ADBJ01000037">
    <property type="protein sequence ID" value="EFA78889.1"/>
    <property type="molecule type" value="Genomic_DNA"/>
</dbReference>
<dbReference type="RefSeq" id="XP_020431013.1">
    <property type="nucleotide sequence ID" value="XM_020579174.1"/>
</dbReference>
<dbReference type="GeneID" id="31363837"/>
<dbReference type="Proteomes" id="UP000001396">
    <property type="component" value="Unassembled WGS sequence"/>
</dbReference>
<dbReference type="AlphaFoldDB" id="D3BHY9"/>
<dbReference type="InParanoid" id="D3BHY9"/>